<gene>
    <name evidence="2" type="ORF">HNP84_008715</name>
</gene>
<proteinExistence type="predicted"/>
<dbReference type="Proteomes" id="UP000578449">
    <property type="component" value="Unassembled WGS sequence"/>
</dbReference>
<organism evidence="2 3">
    <name type="scientific">Thermocatellispora tengchongensis</name>
    <dbReference type="NCBI Taxonomy" id="1073253"/>
    <lineage>
        <taxon>Bacteria</taxon>
        <taxon>Bacillati</taxon>
        <taxon>Actinomycetota</taxon>
        <taxon>Actinomycetes</taxon>
        <taxon>Streptosporangiales</taxon>
        <taxon>Streptosporangiaceae</taxon>
        <taxon>Thermocatellispora</taxon>
    </lineage>
</organism>
<evidence type="ECO:0000313" key="3">
    <source>
        <dbReference type="Proteomes" id="UP000578449"/>
    </source>
</evidence>
<keyword evidence="1" id="KW-0472">Membrane</keyword>
<dbReference type="AlphaFoldDB" id="A0A840PLT8"/>
<keyword evidence="1" id="KW-0812">Transmembrane</keyword>
<dbReference type="Pfam" id="PF11239">
    <property type="entry name" value="DUF3040"/>
    <property type="match status" value="1"/>
</dbReference>
<name>A0A840PLT8_9ACTN</name>
<comment type="caution">
    <text evidence="2">The sequence shown here is derived from an EMBL/GenBank/DDBJ whole genome shotgun (WGS) entry which is preliminary data.</text>
</comment>
<dbReference type="RefSeq" id="WP_185055803.1">
    <property type="nucleotide sequence ID" value="NZ_BAABIX010000014.1"/>
</dbReference>
<accession>A0A840PLT8</accession>
<keyword evidence="1" id="KW-1133">Transmembrane helix</keyword>
<dbReference type="InterPro" id="IPR021401">
    <property type="entry name" value="DUF3040"/>
</dbReference>
<dbReference type="EMBL" id="JACHGN010000026">
    <property type="protein sequence ID" value="MBB5138953.1"/>
    <property type="molecule type" value="Genomic_DNA"/>
</dbReference>
<protein>
    <recommendedName>
        <fullName evidence="4">DUF3040 domain-containing protein</fullName>
    </recommendedName>
</protein>
<evidence type="ECO:0008006" key="4">
    <source>
        <dbReference type="Google" id="ProtNLM"/>
    </source>
</evidence>
<reference evidence="2 3" key="1">
    <citation type="submission" date="2020-08" db="EMBL/GenBank/DDBJ databases">
        <title>Genomic Encyclopedia of Type Strains, Phase IV (KMG-IV): sequencing the most valuable type-strain genomes for metagenomic binning, comparative biology and taxonomic classification.</title>
        <authorList>
            <person name="Goeker M."/>
        </authorList>
    </citation>
    <scope>NUCLEOTIDE SEQUENCE [LARGE SCALE GENOMIC DNA]</scope>
    <source>
        <strain evidence="2 3">DSM 45615</strain>
    </source>
</reference>
<evidence type="ECO:0000313" key="2">
    <source>
        <dbReference type="EMBL" id="MBB5138953.1"/>
    </source>
</evidence>
<evidence type="ECO:0000256" key="1">
    <source>
        <dbReference type="SAM" id="Phobius"/>
    </source>
</evidence>
<feature type="transmembrane region" description="Helical" evidence="1">
    <location>
        <begin position="62"/>
        <end position="84"/>
    </location>
</feature>
<keyword evidence="3" id="KW-1185">Reference proteome</keyword>
<sequence>MAWSQDEERALAQIERHLVDDDPRLAARLESFNERVQRKEDGARKRESRDARRRLRRPRRSTVIIMVSWLVIATLIATLLVMALRQGAAAALAL</sequence>